<evidence type="ECO:0000256" key="2">
    <source>
        <dbReference type="ARBA" id="ARBA00022801"/>
    </source>
</evidence>
<sequence length="257" mass="28380">MIDFHCHLDLFPNPSLAVADIDRLGVYTLSVTTTPKAFPKTAQLAKARKRIRTALGLHPQLVHERHAEVGLFVRLINETSYVGEIGIDGGDEFARHLDVQREVFDRLLQACAEAGGKTMSIHSRHASEVVLDSLERHPTAGAPILHWFSGPVAQAERAVKLGAWFSVGPTMAKGSRAASLLAKIPRDRILTETDAPFSSMVGDHYPAGAFDQTVQALSRLYRCDVPEVRRQLADNLRALVSMTKRFQPMRTGRSHSI</sequence>
<dbReference type="SUPFAM" id="SSF51556">
    <property type="entry name" value="Metallo-dependent hydrolases"/>
    <property type="match status" value="1"/>
</dbReference>
<feature type="binding site" evidence="3">
    <location>
        <position position="146"/>
    </location>
    <ligand>
        <name>a divalent metal cation</name>
        <dbReference type="ChEBI" id="CHEBI:60240"/>
        <label>2</label>
    </ligand>
</feature>
<dbReference type="Proteomes" id="UP000249577">
    <property type="component" value="Unassembled WGS sequence"/>
</dbReference>
<dbReference type="PANTHER" id="PTHR46124">
    <property type="entry name" value="D-AMINOACYL-TRNA DEACYLASE"/>
    <property type="match status" value="1"/>
</dbReference>
<dbReference type="Gene3D" id="3.20.20.140">
    <property type="entry name" value="Metal-dependent hydrolases"/>
    <property type="match status" value="1"/>
</dbReference>
<dbReference type="PANTHER" id="PTHR46124:SF2">
    <property type="entry name" value="D-AMINOACYL-TRNA DEACYLASE"/>
    <property type="match status" value="1"/>
</dbReference>
<feature type="binding site" evidence="3">
    <location>
        <position position="84"/>
    </location>
    <ligand>
        <name>a divalent metal cation</name>
        <dbReference type="ChEBI" id="CHEBI:60240"/>
        <label>1</label>
    </ligand>
</feature>
<accession>A0A2W5LYE3</accession>
<dbReference type="Pfam" id="PF01026">
    <property type="entry name" value="TatD_DNase"/>
    <property type="match status" value="1"/>
</dbReference>
<dbReference type="InterPro" id="IPR001130">
    <property type="entry name" value="TatD-like"/>
</dbReference>
<proteinExistence type="inferred from homology"/>
<feature type="binding site" evidence="3">
    <location>
        <position position="194"/>
    </location>
    <ligand>
        <name>a divalent metal cation</name>
        <dbReference type="ChEBI" id="CHEBI:60240"/>
        <label>1</label>
    </ligand>
</feature>
<dbReference type="NCBIfam" id="NF041926">
    <property type="entry name" value="QatD"/>
    <property type="match status" value="1"/>
</dbReference>
<keyword evidence="3" id="KW-0479">Metal-binding</keyword>
<dbReference type="GO" id="GO:0046872">
    <property type="term" value="F:metal ion binding"/>
    <property type="evidence" value="ECO:0007669"/>
    <property type="project" value="UniProtKB-KW"/>
</dbReference>
<gene>
    <name evidence="4" type="ORF">DI565_16430</name>
</gene>
<comment type="caution">
    <text evidence="4">The sequence shown here is derived from an EMBL/GenBank/DDBJ whole genome shotgun (WGS) entry which is preliminary data.</text>
</comment>
<comment type="similarity">
    <text evidence="1">Belongs to the metallo-dependent hydrolases superfamily. TatD-type hydrolase family.</text>
</comment>
<evidence type="ECO:0000313" key="4">
    <source>
        <dbReference type="EMBL" id="PZQ12407.1"/>
    </source>
</evidence>
<dbReference type="InterPro" id="IPR049677">
    <property type="entry name" value="QatD"/>
</dbReference>
<dbReference type="AlphaFoldDB" id="A0A2W5LYE3"/>
<organism evidence="4 5">
    <name type="scientific">Ancylobacter novellus</name>
    <name type="common">Thiobacillus novellus</name>
    <dbReference type="NCBI Taxonomy" id="921"/>
    <lineage>
        <taxon>Bacteria</taxon>
        <taxon>Pseudomonadati</taxon>
        <taxon>Pseudomonadota</taxon>
        <taxon>Alphaproteobacteria</taxon>
        <taxon>Hyphomicrobiales</taxon>
        <taxon>Xanthobacteraceae</taxon>
        <taxon>Ancylobacter</taxon>
    </lineage>
</organism>
<dbReference type="InterPro" id="IPR018228">
    <property type="entry name" value="DNase_TatD-rel_CS"/>
</dbReference>
<evidence type="ECO:0000256" key="3">
    <source>
        <dbReference type="PIRSR" id="PIRSR005902-1"/>
    </source>
</evidence>
<feature type="binding site" evidence="3">
    <location>
        <position position="5"/>
    </location>
    <ligand>
        <name>a divalent metal cation</name>
        <dbReference type="ChEBI" id="CHEBI:60240"/>
        <label>1</label>
    </ligand>
</feature>
<feature type="binding site" evidence="3">
    <location>
        <position position="122"/>
    </location>
    <ligand>
        <name>a divalent metal cation</name>
        <dbReference type="ChEBI" id="CHEBI:60240"/>
        <label>2</label>
    </ligand>
</feature>
<keyword evidence="2 4" id="KW-0378">Hydrolase</keyword>
<name>A0A2W5LYE3_ANCNO</name>
<evidence type="ECO:0000256" key="1">
    <source>
        <dbReference type="ARBA" id="ARBA00009275"/>
    </source>
</evidence>
<dbReference type="InterPro" id="IPR032466">
    <property type="entry name" value="Metal_Hydrolase"/>
</dbReference>
<protein>
    <submittedName>
        <fullName evidence="4">Hydrolase TatD</fullName>
    </submittedName>
</protein>
<dbReference type="EMBL" id="QFPN01000009">
    <property type="protein sequence ID" value="PZQ12407.1"/>
    <property type="molecule type" value="Genomic_DNA"/>
</dbReference>
<evidence type="ECO:0000313" key="5">
    <source>
        <dbReference type="Proteomes" id="UP000249577"/>
    </source>
</evidence>
<dbReference type="CDD" id="cd01310">
    <property type="entry name" value="TatD_DNAse"/>
    <property type="match status" value="1"/>
</dbReference>
<reference evidence="4 5" key="1">
    <citation type="submission" date="2017-08" db="EMBL/GenBank/DDBJ databases">
        <title>Infants hospitalized years apart are colonized by the same room-sourced microbial strains.</title>
        <authorList>
            <person name="Brooks B."/>
            <person name="Olm M.R."/>
            <person name="Firek B.A."/>
            <person name="Baker R."/>
            <person name="Thomas B.C."/>
            <person name="Morowitz M.J."/>
            <person name="Banfield J.F."/>
        </authorList>
    </citation>
    <scope>NUCLEOTIDE SEQUENCE [LARGE SCALE GENOMIC DNA]</scope>
    <source>
        <strain evidence="4">S2_005_003_R2_43</strain>
    </source>
</reference>
<feature type="binding site" evidence="3">
    <location>
        <position position="7"/>
    </location>
    <ligand>
        <name>a divalent metal cation</name>
        <dbReference type="ChEBI" id="CHEBI:60240"/>
        <label>1</label>
    </ligand>
</feature>
<dbReference type="PIRSF" id="PIRSF005902">
    <property type="entry name" value="DNase_TatD"/>
    <property type="match status" value="1"/>
</dbReference>
<dbReference type="GO" id="GO:0016788">
    <property type="term" value="F:hydrolase activity, acting on ester bonds"/>
    <property type="evidence" value="ECO:0007669"/>
    <property type="project" value="InterPro"/>
</dbReference>
<dbReference type="PROSITE" id="PS01091">
    <property type="entry name" value="TATD_3"/>
    <property type="match status" value="1"/>
</dbReference>